<sequence>MTERQGNKYNRQVNSKFFVKPLAGLSLNTLDNLKVKLLLTKVAMKLEITKICADSLRAFTQNNYGIKLKPTHAHELVAAYFGYSSRAALLADQQCPVSNLSSADVLVLNPSIPLIDQRLKDLADLPPGLPPGHILAEGIYAPIVNDELFSGKIWPGLHEAARSLVEERAAEFRMFGNNIGEMDWISDIDIRTTDTGAAISVVFDYPTNSAKAQRYSKVEITLPRIAGIIGFAKQEVKPIFYYGHTTDPDYRLKFGID</sequence>
<name>A0ABP9FX90_9SPHI</name>
<protein>
    <submittedName>
        <fullName evidence="1">Uncharacterized protein</fullName>
    </submittedName>
</protein>
<dbReference type="EMBL" id="BAABJI010000002">
    <property type="protein sequence ID" value="GAA4920013.1"/>
    <property type="molecule type" value="Genomic_DNA"/>
</dbReference>
<evidence type="ECO:0000313" key="2">
    <source>
        <dbReference type="Proteomes" id="UP001501436"/>
    </source>
</evidence>
<comment type="caution">
    <text evidence="1">The sequence shown here is derived from an EMBL/GenBank/DDBJ whole genome shotgun (WGS) entry which is preliminary data.</text>
</comment>
<evidence type="ECO:0000313" key="1">
    <source>
        <dbReference type="EMBL" id="GAA4920013.1"/>
    </source>
</evidence>
<keyword evidence="2" id="KW-1185">Reference proteome</keyword>
<proteinExistence type="predicted"/>
<dbReference type="Proteomes" id="UP001501436">
    <property type="component" value="Unassembled WGS sequence"/>
</dbReference>
<organism evidence="1 2">
    <name type="scientific">Mucilaginibacter defluvii</name>
    <dbReference type="NCBI Taxonomy" id="1196019"/>
    <lineage>
        <taxon>Bacteria</taxon>
        <taxon>Pseudomonadati</taxon>
        <taxon>Bacteroidota</taxon>
        <taxon>Sphingobacteriia</taxon>
        <taxon>Sphingobacteriales</taxon>
        <taxon>Sphingobacteriaceae</taxon>
        <taxon>Mucilaginibacter</taxon>
    </lineage>
</organism>
<dbReference type="RefSeq" id="WP_345331522.1">
    <property type="nucleotide sequence ID" value="NZ_BAABJI010000002.1"/>
</dbReference>
<reference evidence="2" key="1">
    <citation type="journal article" date="2019" name="Int. J. Syst. Evol. Microbiol.">
        <title>The Global Catalogue of Microorganisms (GCM) 10K type strain sequencing project: providing services to taxonomists for standard genome sequencing and annotation.</title>
        <authorList>
            <consortium name="The Broad Institute Genomics Platform"/>
            <consortium name="The Broad Institute Genome Sequencing Center for Infectious Disease"/>
            <person name="Wu L."/>
            <person name="Ma J."/>
        </authorList>
    </citation>
    <scope>NUCLEOTIDE SEQUENCE [LARGE SCALE GENOMIC DNA]</scope>
    <source>
        <strain evidence="2">JCM 18283</strain>
    </source>
</reference>
<accession>A0ABP9FX90</accession>
<gene>
    <name evidence="1" type="ORF">GCM10023313_24730</name>
</gene>